<organism evidence="2 3">
    <name type="scientific">Dichanthelium oligosanthes</name>
    <dbReference type="NCBI Taxonomy" id="888268"/>
    <lineage>
        <taxon>Eukaryota</taxon>
        <taxon>Viridiplantae</taxon>
        <taxon>Streptophyta</taxon>
        <taxon>Embryophyta</taxon>
        <taxon>Tracheophyta</taxon>
        <taxon>Spermatophyta</taxon>
        <taxon>Magnoliopsida</taxon>
        <taxon>Liliopsida</taxon>
        <taxon>Poales</taxon>
        <taxon>Poaceae</taxon>
        <taxon>PACMAD clade</taxon>
        <taxon>Panicoideae</taxon>
        <taxon>Panicodae</taxon>
        <taxon>Paniceae</taxon>
        <taxon>Dichantheliinae</taxon>
        <taxon>Dichanthelium</taxon>
    </lineage>
</organism>
<dbReference type="EMBL" id="LWDX02073675">
    <property type="protein sequence ID" value="OEL13351.1"/>
    <property type="molecule type" value="Genomic_DNA"/>
</dbReference>
<keyword evidence="1" id="KW-0732">Signal</keyword>
<evidence type="ECO:0000313" key="2">
    <source>
        <dbReference type="EMBL" id="OEL13351.1"/>
    </source>
</evidence>
<feature type="signal peptide" evidence="1">
    <location>
        <begin position="1"/>
        <end position="26"/>
    </location>
</feature>
<evidence type="ECO:0008006" key="4">
    <source>
        <dbReference type="Google" id="ProtNLM"/>
    </source>
</evidence>
<proteinExistence type="predicted"/>
<comment type="caution">
    <text evidence="2">The sequence shown here is derived from an EMBL/GenBank/DDBJ whole genome shotgun (WGS) entry which is preliminary data.</text>
</comment>
<protein>
    <recommendedName>
        <fullName evidence="4">Pectinesterase inhibitor domain-containing protein</fullName>
    </recommendedName>
</protein>
<name>A0A1E5UKG1_9POAL</name>
<dbReference type="AlphaFoldDB" id="A0A1E5UKG1"/>
<reference evidence="2 3" key="1">
    <citation type="submission" date="2016-09" db="EMBL/GenBank/DDBJ databases">
        <title>The draft genome of Dichanthelium oligosanthes: A C3 panicoid grass species.</title>
        <authorList>
            <person name="Studer A.J."/>
            <person name="Schnable J.C."/>
            <person name="Brutnell T.P."/>
        </authorList>
    </citation>
    <scope>NUCLEOTIDE SEQUENCE [LARGE SCALE GENOMIC DNA]</scope>
    <source>
        <strain evidence="3">cv. Kellogg 1175</strain>
        <tissue evidence="2">Leaf</tissue>
    </source>
</reference>
<keyword evidence="3" id="KW-1185">Reference proteome</keyword>
<dbReference type="Proteomes" id="UP000095767">
    <property type="component" value="Unassembled WGS sequence"/>
</dbReference>
<evidence type="ECO:0000313" key="3">
    <source>
        <dbReference type="Proteomes" id="UP000095767"/>
    </source>
</evidence>
<sequence length="123" mass="13208">MASKSIASLVFLLLAMVLMLAVTSQAQAPAPAAAPTLAPTPAPAPSQRTCPSIFNSIRDLEKKAKQLEHQFFFAYFPAGSLNSNVNSIIARLQPQHPTQKICVCFPYLAFFGARNIRCLGSSA</sequence>
<gene>
    <name evidence="2" type="ORF">BAE44_0025629</name>
</gene>
<accession>A0A1E5UKG1</accession>
<feature type="chain" id="PRO_5009187084" description="Pectinesterase inhibitor domain-containing protein" evidence="1">
    <location>
        <begin position="27"/>
        <end position="123"/>
    </location>
</feature>
<evidence type="ECO:0000256" key="1">
    <source>
        <dbReference type="SAM" id="SignalP"/>
    </source>
</evidence>